<gene>
    <name evidence="2" type="ORF">IPK02_07185</name>
</gene>
<comment type="caution">
    <text evidence="2">The sequence shown here is derived from an EMBL/GenBank/DDBJ whole genome shotgun (WGS) entry which is preliminary data.</text>
</comment>
<evidence type="ECO:0000313" key="3">
    <source>
        <dbReference type="Proteomes" id="UP000706151"/>
    </source>
</evidence>
<accession>A0A935T7T7</accession>
<name>A0A935T7T7_9PROT</name>
<evidence type="ECO:0000256" key="1">
    <source>
        <dbReference type="SAM" id="MobiDB-lite"/>
    </source>
</evidence>
<dbReference type="AlphaFoldDB" id="A0A935T7T7"/>
<proteinExistence type="predicted"/>
<dbReference type="EMBL" id="JADJOT010000007">
    <property type="protein sequence ID" value="MBK7953751.1"/>
    <property type="molecule type" value="Genomic_DNA"/>
</dbReference>
<reference evidence="2 3" key="1">
    <citation type="submission" date="2020-10" db="EMBL/GenBank/DDBJ databases">
        <title>Connecting structure to function with the recovery of over 1000 high-quality activated sludge metagenome-assembled genomes encoding full-length rRNA genes using long-read sequencing.</title>
        <authorList>
            <person name="Singleton C.M."/>
            <person name="Petriglieri F."/>
            <person name="Kristensen J.M."/>
            <person name="Kirkegaard R.H."/>
            <person name="Michaelsen T.Y."/>
            <person name="Andersen M.H."/>
            <person name="Karst S.M."/>
            <person name="Dueholm M.S."/>
            <person name="Nielsen P.H."/>
            <person name="Albertsen M."/>
        </authorList>
    </citation>
    <scope>NUCLEOTIDE SEQUENCE [LARGE SCALE GENOMIC DNA]</scope>
    <source>
        <strain evidence="2">Fred_18-Q3-R57-64_BAT3C.720</strain>
    </source>
</reference>
<sequence length="155" mass="16791">MEQLVSSGHSTSCKTEIYATFRSHGNKAAEAFGVEGPVRDLATMQAGMRMNTEQASKRALRSSGRRNRGGGDRTGQEGSAGTRSDVAGHPRGGGRLIPLQSIEPVWDERFPAEQARIVQLLVERVTVSPTGLRIDMKTAGMRELIQSVMPERKAA</sequence>
<evidence type="ECO:0000313" key="2">
    <source>
        <dbReference type="EMBL" id="MBK7953751.1"/>
    </source>
</evidence>
<dbReference type="Proteomes" id="UP000706151">
    <property type="component" value="Unassembled WGS sequence"/>
</dbReference>
<organism evidence="2 3">
    <name type="scientific">Candidatus Accumulibacter affinis</name>
    <dbReference type="NCBI Taxonomy" id="2954384"/>
    <lineage>
        <taxon>Bacteria</taxon>
        <taxon>Pseudomonadati</taxon>
        <taxon>Pseudomonadota</taxon>
        <taxon>Betaproteobacteria</taxon>
        <taxon>Candidatus Accumulibacter</taxon>
    </lineage>
</organism>
<feature type="compositionally biased region" description="Basic residues" evidence="1">
    <location>
        <begin position="58"/>
        <end position="68"/>
    </location>
</feature>
<protein>
    <submittedName>
        <fullName evidence="2">Uncharacterized protein</fullName>
    </submittedName>
</protein>
<feature type="region of interest" description="Disordered" evidence="1">
    <location>
        <begin position="49"/>
        <end position="97"/>
    </location>
</feature>